<proteinExistence type="predicted"/>
<sequence length="273" mass="32015">MNSNFKELFYHLDEQLDQTENDLSKESKKRLTAQVKFHIFLQEFLKKVEPLLDEGEEIKGYLPFSPGPNSSMANVGVMGMAYARTKEARGYVNTFNDVRGNRLMIFTEKRMIFMTIIEFLEDEIYFSYPYESIKSIRLKQHTVSYFDWEKRFSPKRVKIHWYTFDFQSGKNIFTEILDEKDAQVLREKMESIPPLKAILITDKVKRSTTFDFLFSNVSLQFKVVIVLFLLLAAILLIWGYVVPLLKSAAPSSFEIGFSQLFRQLFLNVLTLLE</sequence>
<dbReference type="Proteomes" id="UP000013785">
    <property type="component" value="Unassembled WGS sequence"/>
</dbReference>
<dbReference type="AlphaFoldDB" id="R3TRR1"/>
<keyword evidence="1" id="KW-0472">Membrane</keyword>
<keyword evidence="3" id="KW-1185">Reference proteome</keyword>
<gene>
    <name evidence="2" type="ORF">UC3_01829</name>
</gene>
<dbReference type="PATRIC" id="fig|1158610.3.peg.1823"/>
<keyword evidence="1" id="KW-0812">Transmembrane</keyword>
<reference evidence="2 3" key="1">
    <citation type="submission" date="2013-02" db="EMBL/GenBank/DDBJ databases">
        <title>The Genome Sequence of Enterococcus phoeniculicola BAA-412.</title>
        <authorList>
            <consortium name="The Broad Institute Genome Sequencing Platform"/>
            <consortium name="The Broad Institute Genome Sequencing Center for Infectious Disease"/>
            <person name="Earl A.M."/>
            <person name="Gilmore M.S."/>
            <person name="Lebreton F."/>
            <person name="Walker B."/>
            <person name="Young S.K."/>
            <person name="Zeng Q."/>
            <person name="Gargeya S."/>
            <person name="Fitzgerald M."/>
            <person name="Haas B."/>
            <person name="Abouelleil A."/>
            <person name="Alvarado L."/>
            <person name="Arachchi H.M."/>
            <person name="Berlin A.M."/>
            <person name="Chapman S.B."/>
            <person name="Dewar J."/>
            <person name="Goldberg J."/>
            <person name="Griggs A."/>
            <person name="Gujja S."/>
            <person name="Hansen M."/>
            <person name="Howarth C."/>
            <person name="Imamovic A."/>
            <person name="Larimer J."/>
            <person name="McCowan C."/>
            <person name="Murphy C."/>
            <person name="Neiman D."/>
            <person name="Pearson M."/>
            <person name="Priest M."/>
            <person name="Roberts A."/>
            <person name="Saif S."/>
            <person name="Shea T."/>
            <person name="Sisk P."/>
            <person name="Sykes S."/>
            <person name="Wortman J."/>
            <person name="Nusbaum C."/>
            <person name="Birren B."/>
        </authorList>
    </citation>
    <scope>NUCLEOTIDE SEQUENCE [LARGE SCALE GENOMIC DNA]</scope>
    <source>
        <strain evidence="2 3">ATCC BAA-412</strain>
    </source>
</reference>
<keyword evidence="1" id="KW-1133">Transmembrane helix</keyword>
<dbReference type="OrthoDB" id="2288300at2"/>
<evidence type="ECO:0000256" key="1">
    <source>
        <dbReference type="SAM" id="Phobius"/>
    </source>
</evidence>
<dbReference type="HOGENOM" id="CLU_092000_0_0_9"/>
<dbReference type="STRING" id="154621.RV11_GL002076"/>
<feature type="transmembrane region" description="Helical" evidence="1">
    <location>
        <begin position="223"/>
        <end position="241"/>
    </location>
</feature>
<dbReference type="RefSeq" id="WP_010768492.1">
    <property type="nucleotide sequence ID" value="NZ_ASWE01000002.1"/>
</dbReference>
<evidence type="ECO:0000313" key="3">
    <source>
        <dbReference type="Proteomes" id="UP000013785"/>
    </source>
</evidence>
<comment type="caution">
    <text evidence="2">The sequence shown here is derived from an EMBL/GenBank/DDBJ whole genome shotgun (WGS) entry which is preliminary data.</text>
</comment>
<evidence type="ECO:0000313" key="2">
    <source>
        <dbReference type="EMBL" id="EOL43848.1"/>
    </source>
</evidence>
<name>R3TRR1_9ENTE</name>
<protein>
    <recommendedName>
        <fullName evidence="4">YokE-like PH domain-containing protein</fullName>
    </recommendedName>
</protein>
<dbReference type="EMBL" id="AJAT01000015">
    <property type="protein sequence ID" value="EOL43848.1"/>
    <property type="molecule type" value="Genomic_DNA"/>
</dbReference>
<accession>R3TRR1</accession>
<evidence type="ECO:0008006" key="4">
    <source>
        <dbReference type="Google" id="ProtNLM"/>
    </source>
</evidence>
<organism evidence="2 3">
    <name type="scientific">Enterococcus phoeniculicola ATCC BAA-412</name>
    <dbReference type="NCBI Taxonomy" id="1158610"/>
    <lineage>
        <taxon>Bacteria</taxon>
        <taxon>Bacillati</taxon>
        <taxon>Bacillota</taxon>
        <taxon>Bacilli</taxon>
        <taxon>Lactobacillales</taxon>
        <taxon>Enterococcaceae</taxon>
        <taxon>Enterococcus</taxon>
    </lineage>
</organism>
<dbReference type="eggNOG" id="ENOG502ZVQY">
    <property type="taxonomic scope" value="Bacteria"/>
</dbReference>